<dbReference type="SUPFAM" id="SSF56784">
    <property type="entry name" value="HAD-like"/>
    <property type="match status" value="1"/>
</dbReference>
<dbReference type="SFLD" id="SFLDS00003">
    <property type="entry name" value="Haloacid_Dehalogenase"/>
    <property type="match status" value="1"/>
</dbReference>
<dbReference type="PANTHER" id="PTHR43316">
    <property type="entry name" value="HYDROLASE, HALOACID DELAHOGENASE-RELATED"/>
    <property type="match status" value="1"/>
</dbReference>
<gene>
    <name evidence="4" type="ORF">SAMN04488103_103220</name>
</gene>
<dbReference type="InterPro" id="IPR006439">
    <property type="entry name" value="HAD-SF_hydro_IA"/>
</dbReference>
<dbReference type="Pfam" id="PF00702">
    <property type="entry name" value="Hydrolase"/>
    <property type="match status" value="1"/>
</dbReference>
<dbReference type="AlphaFoldDB" id="A0A1H8E655"/>
<evidence type="ECO:0000313" key="5">
    <source>
        <dbReference type="Proteomes" id="UP000198761"/>
    </source>
</evidence>
<dbReference type="PANTHER" id="PTHR43316:SF3">
    <property type="entry name" value="HALOACID DEHALOGENASE, TYPE II (AFU_ORTHOLOGUE AFUA_2G07750)-RELATED"/>
    <property type="match status" value="1"/>
</dbReference>
<name>A0A1H8E655_9RHOB</name>
<comment type="function">
    <text evidence="3">Catalyzes the hydrolytic dehalogenation of small (S)-2-haloalkanoic acids to yield the corresponding (R)-2-hydroxyalkanoic acids.</text>
</comment>
<dbReference type="InterPro" id="IPR051540">
    <property type="entry name" value="S-2-haloacid_dehalogenase"/>
</dbReference>
<comment type="similarity">
    <text evidence="1 3">Belongs to the HAD-like hydrolase superfamily. S-2-haloalkanoic acid dehalogenase family.</text>
</comment>
<dbReference type="EMBL" id="FOCE01000003">
    <property type="protein sequence ID" value="SEN14594.1"/>
    <property type="molecule type" value="Genomic_DNA"/>
</dbReference>
<reference evidence="4 5" key="1">
    <citation type="submission" date="2016-10" db="EMBL/GenBank/DDBJ databases">
        <authorList>
            <person name="de Groot N.N."/>
        </authorList>
    </citation>
    <scope>NUCLEOTIDE SEQUENCE [LARGE SCALE GENOMIC DNA]</scope>
    <source>
        <strain evidence="4 5">DSM 3857</strain>
    </source>
</reference>
<dbReference type="RefSeq" id="WP_091299817.1">
    <property type="nucleotide sequence ID" value="NZ_FOCE01000003.1"/>
</dbReference>
<dbReference type="Proteomes" id="UP000198761">
    <property type="component" value="Unassembled WGS sequence"/>
</dbReference>
<dbReference type="STRING" id="933059.SAMN04488103_103220"/>
<comment type="catalytic activity">
    <reaction evidence="3">
        <text>an (S)-2-haloacid + H2O = a (2R)-2-hydroxycarboxylate + a halide anion + H(+)</text>
        <dbReference type="Rhea" id="RHEA:11192"/>
        <dbReference type="ChEBI" id="CHEBI:15377"/>
        <dbReference type="ChEBI" id="CHEBI:15378"/>
        <dbReference type="ChEBI" id="CHEBI:16042"/>
        <dbReference type="ChEBI" id="CHEBI:58314"/>
        <dbReference type="ChEBI" id="CHEBI:137405"/>
        <dbReference type="EC" id="3.8.1.2"/>
    </reaction>
</comment>
<dbReference type="NCBIfam" id="TIGR01493">
    <property type="entry name" value="HAD-SF-IA-v2"/>
    <property type="match status" value="1"/>
</dbReference>
<dbReference type="PRINTS" id="PR00413">
    <property type="entry name" value="HADHALOGNASE"/>
</dbReference>
<dbReference type="Gene3D" id="1.10.150.240">
    <property type="entry name" value="Putative phosphatase, domain 2"/>
    <property type="match status" value="1"/>
</dbReference>
<dbReference type="SFLD" id="SFLDG01129">
    <property type="entry name" value="C1.5:_HAD__Beta-PGM__Phosphata"/>
    <property type="match status" value="1"/>
</dbReference>
<organism evidence="4 5">
    <name type="scientific">Gemmobacter aquatilis</name>
    <dbReference type="NCBI Taxonomy" id="933059"/>
    <lineage>
        <taxon>Bacteria</taxon>
        <taxon>Pseudomonadati</taxon>
        <taxon>Pseudomonadota</taxon>
        <taxon>Alphaproteobacteria</taxon>
        <taxon>Rhodobacterales</taxon>
        <taxon>Paracoccaceae</taxon>
        <taxon>Gemmobacter</taxon>
    </lineage>
</organism>
<dbReference type="Gene3D" id="3.40.50.1000">
    <property type="entry name" value="HAD superfamily/HAD-like"/>
    <property type="match status" value="1"/>
</dbReference>
<dbReference type="SFLD" id="SFLDF00045">
    <property type="entry name" value="2-haloacid_dehalogenase"/>
    <property type="match status" value="1"/>
</dbReference>
<evidence type="ECO:0000256" key="2">
    <source>
        <dbReference type="ARBA" id="ARBA00022801"/>
    </source>
</evidence>
<dbReference type="NCBIfam" id="TIGR01509">
    <property type="entry name" value="HAD-SF-IA-v3"/>
    <property type="match status" value="1"/>
</dbReference>
<dbReference type="CDD" id="cd02588">
    <property type="entry name" value="HAD_L2-DEX"/>
    <property type="match status" value="1"/>
</dbReference>
<dbReference type="GO" id="GO:0018784">
    <property type="term" value="F:(S)-2-haloacid dehalogenase activity"/>
    <property type="evidence" value="ECO:0007669"/>
    <property type="project" value="UniProtKB-UniRule"/>
</dbReference>
<evidence type="ECO:0000256" key="3">
    <source>
        <dbReference type="RuleBase" id="RU368077"/>
    </source>
</evidence>
<dbReference type="OrthoDB" id="7989657at2"/>
<dbReference type="NCBIfam" id="TIGR01428">
    <property type="entry name" value="HAD_type_II"/>
    <property type="match status" value="1"/>
</dbReference>
<accession>A0A1H8E655</accession>
<dbReference type="InterPro" id="IPR023198">
    <property type="entry name" value="PGP-like_dom2"/>
</dbReference>
<keyword evidence="5" id="KW-1185">Reference proteome</keyword>
<proteinExistence type="inferred from homology"/>
<dbReference type="InterPro" id="IPR036412">
    <property type="entry name" value="HAD-like_sf"/>
</dbReference>
<evidence type="ECO:0000256" key="1">
    <source>
        <dbReference type="ARBA" id="ARBA00008106"/>
    </source>
</evidence>
<keyword evidence="2 3" id="KW-0378">Hydrolase</keyword>
<dbReference type="InterPro" id="IPR006328">
    <property type="entry name" value="2-HAD"/>
</dbReference>
<dbReference type="EC" id="3.8.1.2" evidence="3"/>
<dbReference type="SFLD" id="SFLDG01135">
    <property type="entry name" value="C1.5.6:_HAD__Beta-PGM__Phospha"/>
    <property type="match status" value="1"/>
</dbReference>
<sequence length="224" mass="24762">MPIRTVIFDAYGTLFDVAGAARLAAADWPVLGEVWPRLAEDWRRKQLEYSWLRTILRQHADFAHVTAEALDWALEAQGLAGAALRTRLLDLYQVLPPYPEVRQTVAQLKAQRIPRAILSNGTPEMLEAAVSSAGLEGSFDALLSVEDVATYKPAPIVYDLVLERFAARPSEVLFVSSNGWDISGAASFGFRTLWVNRAGLPVDRLPHRPAHIAPDLTTVTEYLA</sequence>
<protein>
    <recommendedName>
        <fullName evidence="3">(S)-2-haloacid dehalogenase</fullName>
        <ecNumber evidence="3">3.8.1.2</ecNumber>
    </recommendedName>
    <alternativeName>
        <fullName evidence="3">2-haloalkanoic acid dehalogenase</fullName>
    </alternativeName>
    <alternativeName>
        <fullName evidence="3">Halocarboxylic acid halidohydrolase</fullName>
    </alternativeName>
    <alternativeName>
        <fullName evidence="3">L-2-haloacid dehalogenase</fullName>
    </alternativeName>
</protein>
<dbReference type="InterPro" id="IPR023214">
    <property type="entry name" value="HAD_sf"/>
</dbReference>
<evidence type="ECO:0000313" key="4">
    <source>
        <dbReference type="EMBL" id="SEN14594.1"/>
    </source>
</evidence>